<gene>
    <name evidence="1" type="ORF">GPECTOR_64g113</name>
</gene>
<protein>
    <submittedName>
        <fullName evidence="1">Uncharacterized protein</fullName>
    </submittedName>
</protein>
<dbReference type="Proteomes" id="UP000075714">
    <property type="component" value="Unassembled WGS sequence"/>
</dbReference>
<organism evidence="1 2">
    <name type="scientific">Gonium pectorale</name>
    <name type="common">Green alga</name>
    <dbReference type="NCBI Taxonomy" id="33097"/>
    <lineage>
        <taxon>Eukaryota</taxon>
        <taxon>Viridiplantae</taxon>
        <taxon>Chlorophyta</taxon>
        <taxon>core chlorophytes</taxon>
        <taxon>Chlorophyceae</taxon>
        <taxon>CS clade</taxon>
        <taxon>Chlamydomonadales</taxon>
        <taxon>Volvocaceae</taxon>
        <taxon>Gonium</taxon>
    </lineage>
</organism>
<reference evidence="2" key="1">
    <citation type="journal article" date="2016" name="Nat. Commun.">
        <title>The Gonium pectorale genome demonstrates co-option of cell cycle regulation during the evolution of multicellularity.</title>
        <authorList>
            <person name="Hanschen E.R."/>
            <person name="Marriage T.N."/>
            <person name="Ferris P.J."/>
            <person name="Hamaji T."/>
            <person name="Toyoda A."/>
            <person name="Fujiyama A."/>
            <person name="Neme R."/>
            <person name="Noguchi H."/>
            <person name="Minakuchi Y."/>
            <person name="Suzuki M."/>
            <person name="Kawai-Toyooka H."/>
            <person name="Smith D.R."/>
            <person name="Sparks H."/>
            <person name="Anderson J."/>
            <person name="Bakaric R."/>
            <person name="Luria V."/>
            <person name="Karger A."/>
            <person name="Kirschner M.W."/>
            <person name="Durand P.M."/>
            <person name="Michod R.E."/>
            <person name="Nozaki H."/>
            <person name="Olson B.J."/>
        </authorList>
    </citation>
    <scope>NUCLEOTIDE SEQUENCE [LARGE SCALE GENOMIC DNA]</scope>
    <source>
        <strain evidence="2">NIES-2863</strain>
    </source>
</reference>
<dbReference type="EMBL" id="LSYV01000065">
    <property type="protein sequence ID" value="KXZ44619.1"/>
    <property type="molecule type" value="Genomic_DNA"/>
</dbReference>
<evidence type="ECO:0000313" key="1">
    <source>
        <dbReference type="EMBL" id="KXZ44619.1"/>
    </source>
</evidence>
<name>A0A150G404_GONPE</name>
<proteinExistence type="predicted"/>
<evidence type="ECO:0000313" key="2">
    <source>
        <dbReference type="Proteomes" id="UP000075714"/>
    </source>
</evidence>
<dbReference type="AlphaFoldDB" id="A0A150G404"/>
<sequence length="104" mass="10726">MVVLSAAESATAAAQVEWLLAAVRGVALQLAAPGGGGGGLAAAQQRALAAQLLSSLRAVAPYDLRLQQLQVRVKGWARRRGPSALVPALYWSAPRPYPVSLPGT</sequence>
<comment type="caution">
    <text evidence="1">The sequence shown here is derived from an EMBL/GenBank/DDBJ whole genome shotgun (WGS) entry which is preliminary data.</text>
</comment>
<accession>A0A150G404</accession>
<keyword evidence="2" id="KW-1185">Reference proteome</keyword>